<dbReference type="SUPFAM" id="SSF51126">
    <property type="entry name" value="Pectin lyase-like"/>
    <property type="match status" value="1"/>
</dbReference>
<dbReference type="InterPro" id="IPR011050">
    <property type="entry name" value="Pectin_lyase_fold/virulence"/>
</dbReference>
<dbReference type="GO" id="GO:0042545">
    <property type="term" value="P:cell wall modification"/>
    <property type="evidence" value="ECO:0007669"/>
    <property type="project" value="InterPro"/>
</dbReference>
<dbReference type="Pfam" id="PF01095">
    <property type="entry name" value="Pectinesterase"/>
    <property type="match status" value="1"/>
</dbReference>
<keyword evidence="6" id="KW-1185">Reference proteome</keyword>
<proteinExistence type="predicted"/>
<feature type="domain" description="Pectinesterase catalytic" evidence="4">
    <location>
        <begin position="2"/>
        <end position="109"/>
    </location>
</feature>
<dbReference type="GO" id="GO:0030599">
    <property type="term" value="F:pectinesterase activity"/>
    <property type="evidence" value="ECO:0007669"/>
    <property type="project" value="InterPro"/>
</dbReference>
<keyword evidence="3" id="KW-0063">Aspartyl esterase</keyword>
<protein>
    <submittedName>
        <fullName evidence="5">Pectinesterase, catalytic</fullName>
    </submittedName>
</protein>
<dbReference type="InterPro" id="IPR000070">
    <property type="entry name" value="Pectinesterase_cat"/>
</dbReference>
<dbReference type="InterPro" id="IPR012334">
    <property type="entry name" value="Pectin_lyas_fold"/>
</dbReference>
<dbReference type="UniPathway" id="UPA00545">
    <property type="reaction ID" value="UER00823"/>
</dbReference>
<name>A0A1R3JZA5_9ROSI</name>
<dbReference type="EMBL" id="AWUE01014978">
    <property type="protein sequence ID" value="OMP00151.1"/>
    <property type="molecule type" value="Genomic_DNA"/>
</dbReference>
<accession>A0A1R3JZA5</accession>
<reference evidence="6" key="1">
    <citation type="submission" date="2013-09" db="EMBL/GenBank/DDBJ databases">
        <title>Corchorus olitorius genome sequencing.</title>
        <authorList>
            <person name="Alam M."/>
            <person name="Haque M.S."/>
            <person name="Islam M.S."/>
            <person name="Emdad E.M."/>
            <person name="Islam M.M."/>
            <person name="Ahmed B."/>
            <person name="Halim A."/>
            <person name="Hossen Q.M.M."/>
            <person name="Hossain M.Z."/>
            <person name="Ahmed R."/>
            <person name="Khan M.M."/>
            <person name="Islam R."/>
            <person name="Rashid M.M."/>
            <person name="Khan S.A."/>
            <person name="Rahman M.S."/>
            <person name="Alam M."/>
            <person name="Yahiya A.S."/>
            <person name="Khan M.S."/>
            <person name="Azam M.S."/>
            <person name="Haque T."/>
            <person name="Lashkar M.Z.H."/>
            <person name="Akhand A.I."/>
            <person name="Morshed G."/>
            <person name="Roy S."/>
            <person name="Uddin K.S."/>
            <person name="Rabeya T."/>
            <person name="Hossain A.S."/>
            <person name="Chowdhury A."/>
            <person name="Snigdha A.R."/>
            <person name="Mortoza M.S."/>
            <person name="Matin S.A."/>
            <person name="Hoque S.M.E."/>
            <person name="Islam M.K."/>
            <person name="Roy D.K."/>
            <person name="Haider R."/>
            <person name="Moosa M.M."/>
            <person name="Elias S.M."/>
            <person name="Hasan A.M."/>
            <person name="Jahan S."/>
            <person name="Shafiuddin M."/>
            <person name="Mahmood N."/>
            <person name="Shommy N.S."/>
        </authorList>
    </citation>
    <scope>NUCLEOTIDE SEQUENCE [LARGE SCALE GENOMIC DNA]</scope>
    <source>
        <strain evidence="6">cv. O-4</strain>
    </source>
</reference>
<dbReference type="STRING" id="93759.A0A1R3JZA5"/>
<evidence type="ECO:0000259" key="4">
    <source>
        <dbReference type="Pfam" id="PF01095"/>
    </source>
</evidence>
<gene>
    <name evidence="5" type="ORF">COLO4_12892</name>
</gene>
<dbReference type="GO" id="GO:0045490">
    <property type="term" value="P:pectin catabolic process"/>
    <property type="evidence" value="ECO:0007669"/>
    <property type="project" value="UniProtKB-UniPathway"/>
</dbReference>
<sequence>MAVAFLSGANESVTYNCIFISYQGAFYTNGRTQFYRDCDIYGIVDFIFGKGRAVFQNRNLFAHLPNRTITFTAQSKSSSRQISSYVFQNCSFTLSPEFRSQEKGLGRAWIGPVGSDCCGFTELEEFNNEGPSSNTSGRVSWSKVLPDAAATQQFTVTK</sequence>
<dbReference type="OrthoDB" id="2019149at2759"/>
<dbReference type="Gene3D" id="2.160.20.10">
    <property type="entry name" value="Single-stranded right-handed beta-helix, Pectin lyase-like"/>
    <property type="match status" value="1"/>
</dbReference>
<organism evidence="5 6">
    <name type="scientific">Corchorus olitorius</name>
    <dbReference type="NCBI Taxonomy" id="93759"/>
    <lineage>
        <taxon>Eukaryota</taxon>
        <taxon>Viridiplantae</taxon>
        <taxon>Streptophyta</taxon>
        <taxon>Embryophyta</taxon>
        <taxon>Tracheophyta</taxon>
        <taxon>Spermatophyta</taxon>
        <taxon>Magnoliopsida</taxon>
        <taxon>eudicotyledons</taxon>
        <taxon>Gunneridae</taxon>
        <taxon>Pentapetalae</taxon>
        <taxon>rosids</taxon>
        <taxon>malvids</taxon>
        <taxon>Malvales</taxon>
        <taxon>Malvaceae</taxon>
        <taxon>Grewioideae</taxon>
        <taxon>Apeibeae</taxon>
        <taxon>Corchorus</taxon>
    </lineage>
</organism>
<dbReference type="Proteomes" id="UP000187203">
    <property type="component" value="Unassembled WGS sequence"/>
</dbReference>
<comment type="pathway">
    <text evidence="1">Glycan metabolism; pectin degradation; 2-dehydro-3-deoxy-D-gluconate from pectin: step 1/5.</text>
</comment>
<comment type="caution">
    <text evidence="5">The sequence shown here is derived from an EMBL/GenBank/DDBJ whole genome shotgun (WGS) entry which is preliminary data.</text>
</comment>
<evidence type="ECO:0000313" key="5">
    <source>
        <dbReference type="EMBL" id="OMP00151.1"/>
    </source>
</evidence>
<evidence type="ECO:0000256" key="3">
    <source>
        <dbReference type="ARBA" id="ARBA00023085"/>
    </source>
</evidence>
<evidence type="ECO:0000256" key="2">
    <source>
        <dbReference type="ARBA" id="ARBA00022801"/>
    </source>
</evidence>
<keyword evidence="2" id="KW-0378">Hydrolase</keyword>
<dbReference type="AlphaFoldDB" id="A0A1R3JZA5"/>
<evidence type="ECO:0000313" key="6">
    <source>
        <dbReference type="Proteomes" id="UP000187203"/>
    </source>
</evidence>
<dbReference type="PANTHER" id="PTHR31707">
    <property type="entry name" value="PECTINESTERASE"/>
    <property type="match status" value="1"/>
</dbReference>
<evidence type="ECO:0000256" key="1">
    <source>
        <dbReference type="ARBA" id="ARBA00005184"/>
    </source>
</evidence>